<dbReference type="Pfam" id="PF07686">
    <property type="entry name" value="V-set"/>
    <property type="match status" value="1"/>
</dbReference>
<evidence type="ECO:0000256" key="7">
    <source>
        <dbReference type="ARBA" id="ARBA00023180"/>
    </source>
</evidence>
<reference evidence="11" key="3">
    <citation type="submission" date="2025-09" db="UniProtKB">
        <authorList>
            <consortium name="Ensembl"/>
        </authorList>
    </citation>
    <scope>IDENTIFICATION</scope>
</reference>
<dbReference type="Ensembl" id="ENSATET00000027511.3">
    <property type="protein sequence ID" value="ENSATEP00000027082.1"/>
    <property type="gene ID" value="ENSATEG00000018741.3"/>
</dbReference>
<reference evidence="11" key="1">
    <citation type="submission" date="2021-04" db="EMBL/GenBank/DDBJ databases">
        <authorList>
            <consortium name="Wellcome Sanger Institute Data Sharing"/>
        </authorList>
    </citation>
    <scope>NUCLEOTIDE SEQUENCE [LARGE SCALE GENOMIC DNA]</scope>
</reference>
<dbReference type="Gene3D" id="2.60.40.10">
    <property type="entry name" value="Immunoglobulins"/>
    <property type="match status" value="1"/>
</dbReference>
<dbReference type="PANTHER" id="PTHR19433">
    <property type="entry name" value="T-CELL RECEPTOR ALPHA CHAIN V REGION-RELATED"/>
    <property type="match status" value="1"/>
</dbReference>
<dbReference type="FunCoup" id="A0A3Q1IXX4">
    <property type="interactions" value="33"/>
</dbReference>
<dbReference type="RefSeq" id="XP_026208378.1">
    <property type="nucleotide sequence ID" value="XM_026352593.1"/>
</dbReference>
<proteinExistence type="predicted"/>
<dbReference type="PANTHER" id="PTHR19433:SF111">
    <property type="entry name" value="T CELL RECEPTOR ALPHA VARIABLE 4"/>
    <property type="match status" value="1"/>
</dbReference>
<dbReference type="GeneID" id="113157242"/>
<keyword evidence="2" id="KW-1003">Cell membrane</keyword>
<dbReference type="GO" id="GO:0009617">
    <property type="term" value="P:response to bacterium"/>
    <property type="evidence" value="ECO:0007669"/>
    <property type="project" value="TreeGrafter"/>
</dbReference>
<name>A0A3Q1IXX4_ANATE</name>
<organism evidence="11 12">
    <name type="scientific">Anabas testudineus</name>
    <name type="common">Climbing perch</name>
    <name type="synonym">Anthias testudineus</name>
    <dbReference type="NCBI Taxonomy" id="64144"/>
    <lineage>
        <taxon>Eukaryota</taxon>
        <taxon>Metazoa</taxon>
        <taxon>Chordata</taxon>
        <taxon>Craniata</taxon>
        <taxon>Vertebrata</taxon>
        <taxon>Euteleostomi</taxon>
        <taxon>Actinopterygii</taxon>
        <taxon>Neopterygii</taxon>
        <taxon>Teleostei</taxon>
        <taxon>Neoteleostei</taxon>
        <taxon>Acanthomorphata</taxon>
        <taxon>Anabantaria</taxon>
        <taxon>Anabantiformes</taxon>
        <taxon>Anabantoidei</taxon>
        <taxon>Anabantidae</taxon>
        <taxon>Anabas</taxon>
    </lineage>
</organism>
<dbReference type="RefSeq" id="XP_026208377.1">
    <property type="nucleotide sequence ID" value="XM_026352592.1"/>
</dbReference>
<keyword evidence="8" id="KW-1133">Transmembrane helix</keyword>
<feature type="signal peptide" evidence="9">
    <location>
        <begin position="1"/>
        <end position="22"/>
    </location>
</feature>
<evidence type="ECO:0000256" key="5">
    <source>
        <dbReference type="ARBA" id="ARBA00023136"/>
    </source>
</evidence>
<keyword evidence="7" id="KW-0325">Glycoprotein</keyword>
<evidence type="ECO:0000256" key="2">
    <source>
        <dbReference type="ARBA" id="ARBA00022475"/>
    </source>
</evidence>
<keyword evidence="5 8" id="KW-0472">Membrane</keyword>
<keyword evidence="4" id="KW-0391">Immunity</keyword>
<dbReference type="InterPro" id="IPR013783">
    <property type="entry name" value="Ig-like_fold"/>
</dbReference>
<keyword evidence="6" id="KW-1015">Disulfide bond</keyword>
<dbReference type="SMART" id="SM00409">
    <property type="entry name" value="IG"/>
    <property type="match status" value="1"/>
</dbReference>
<evidence type="ECO:0000256" key="6">
    <source>
        <dbReference type="ARBA" id="ARBA00023157"/>
    </source>
</evidence>
<evidence type="ECO:0000259" key="10">
    <source>
        <dbReference type="SMART" id="SM00409"/>
    </source>
</evidence>
<evidence type="ECO:0000256" key="9">
    <source>
        <dbReference type="SAM" id="SignalP"/>
    </source>
</evidence>
<dbReference type="InterPro" id="IPR052051">
    <property type="entry name" value="TCR_complex_component"/>
</dbReference>
<dbReference type="AlphaFoldDB" id="A0A3Q1IXX4"/>
<dbReference type="RefSeq" id="XP_026208380.1">
    <property type="nucleotide sequence ID" value="XM_026352595.1"/>
</dbReference>
<feature type="transmembrane region" description="Helical" evidence="8">
    <location>
        <begin position="147"/>
        <end position="167"/>
    </location>
</feature>
<dbReference type="SUPFAM" id="SSF48726">
    <property type="entry name" value="Immunoglobulin"/>
    <property type="match status" value="1"/>
</dbReference>
<dbReference type="CDD" id="cd00099">
    <property type="entry name" value="IgV"/>
    <property type="match status" value="1"/>
</dbReference>
<evidence type="ECO:0000256" key="1">
    <source>
        <dbReference type="ARBA" id="ARBA00004236"/>
    </source>
</evidence>
<dbReference type="RefSeq" id="XP_026208374.1">
    <property type="nucleotide sequence ID" value="XM_026352589.1"/>
</dbReference>
<protein>
    <recommendedName>
        <fullName evidence="10">Immunoglobulin domain-containing protein</fullName>
    </recommendedName>
</protein>
<feature type="domain" description="Immunoglobulin" evidence="10">
    <location>
        <begin position="23"/>
        <end position="127"/>
    </location>
</feature>
<dbReference type="InterPro" id="IPR003599">
    <property type="entry name" value="Ig_sub"/>
</dbReference>
<feature type="chain" id="PRO_5018567775" description="Immunoglobulin domain-containing protein" evidence="9">
    <location>
        <begin position="23"/>
        <end position="235"/>
    </location>
</feature>
<dbReference type="InParanoid" id="A0A3Q1IXX4"/>
<dbReference type="STRING" id="64144.ENSATEP00000027082"/>
<sequence length="235" mass="26539">MVNFTLMTALILCSLSWISVSGSHSVTVQPGEDVTLLCPNVSNYDTVSFWFRLVNDSQARCISVMFNAKSKVEFCGGFQNDKYEISSNITVLFLKIKQVDLSDSGLYFCGFFISGRPIFSVKHLKVEDSDEAQNDMESTQKDEFNRIWLISMILGGLTFFLLVVIVGQIRKPQTAHKEQQNLEQSQKVGCVYINSAAILLKTLTSKRPASRAEVETHVIYRAKLLTEQPELQHRL</sequence>
<dbReference type="GO" id="GO:0002376">
    <property type="term" value="P:immune system process"/>
    <property type="evidence" value="ECO:0007669"/>
    <property type="project" value="UniProtKB-KW"/>
</dbReference>
<evidence type="ECO:0000256" key="8">
    <source>
        <dbReference type="SAM" id="Phobius"/>
    </source>
</evidence>
<dbReference type="RefSeq" id="XP_026208379.1">
    <property type="nucleotide sequence ID" value="XM_026352594.1"/>
</dbReference>
<dbReference type="InterPro" id="IPR013106">
    <property type="entry name" value="Ig_V-set"/>
</dbReference>
<dbReference type="OrthoDB" id="9932608at2759"/>
<dbReference type="RefSeq" id="XP_026208375.1">
    <property type="nucleotide sequence ID" value="XM_026352590.1"/>
</dbReference>
<evidence type="ECO:0000313" key="12">
    <source>
        <dbReference type="Proteomes" id="UP000265040"/>
    </source>
</evidence>
<keyword evidence="3 9" id="KW-0732">Signal</keyword>
<dbReference type="GeneTree" id="ENSGT01090000260248"/>
<dbReference type="Proteomes" id="UP000265040">
    <property type="component" value="Chromosome 18"/>
</dbReference>
<keyword evidence="8" id="KW-0812">Transmembrane</keyword>
<accession>A0A3Q1IXX4</accession>
<comment type="subcellular location">
    <subcellularLocation>
        <location evidence="1">Cell membrane</location>
    </subcellularLocation>
</comment>
<reference evidence="11" key="2">
    <citation type="submission" date="2025-08" db="UniProtKB">
        <authorList>
            <consortium name="Ensembl"/>
        </authorList>
    </citation>
    <scope>IDENTIFICATION</scope>
</reference>
<dbReference type="InterPro" id="IPR036179">
    <property type="entry name" value="Ig-like_dom_sf"/>
</dbReference>
<evidence type="ECO:0000256" key="4">
    <source>
        <dbReference type="ARBA" id="ARBA00022859"/>
    </source>
</evidence>
<keyword evidence="12" id="KW-1185">Reference proteome</keyword>
<dbReference type="RefSeq" id="XP_026208376.1">
    <property type="nucleotide sequence ID" value="XM_026352591.1"/>
</dbReference>
<dbReference type="GO" id="GO:0005886">
    <property type="term" value="C:plasma membrane"/>
    <property type="evidence" value="ECO:0007669"/>
    <property type="project" value="UniProtKB-SubCell"/>
</dbReference>
<evidence type="ECO:0000313" key="11">
    <source>
        <dbReference type="Ensembl" id="ENSATEP00000027082.1"/>
    </source>
</evidence>
<evidence type="ECO:0000256" key="3">
    <source>
        <dbReference type="ARBA" id="ARBA00022729"/>
    </source>
</evidence>